<comment type="similarity">
    <text evidence="2 9">Belongs to the zinc-containing alcohol dehydrogenase family.</text>
</comment>
<dbReference type="Proteomes" id="UP001152795">
    <property type="component" value="Unassembled WGS sequence"/>
</dbReference>
<dbReference type="InterPro" id="IPR013154">
    <property type="entry name" value="ADH-like_N"/>
</dbReference>
<evidence type="ECO:0000256" key="3">
    <source>
        <dbReference type="ARBA" id="ARBA00022723"/>
    </source>
</evidence>
<dbReference type="Gene3D" id="3.40.50.720">
    <property type="entry name" value="NAD(P)-binding Rossmann-like Domain"/>
    <property type="match status" value="1"/>
</dbReference>
<sequence>MNPPGYRWDGVDRSNGFEKKRFSMLANGGATREEAYKWSTEDMGSFEKNFGEEDFIRDDRSRKLEIMVVDNLSAVLYKQDDLRLEQREISKPGKGEVQIAVHSVGICGSDVHFLRRGRIGDYIVMGPMVLGHETSGTISDVGEGVTNLKVGDRVAVEPGYSCRMCDFCKTGRYNLCAEMKFAATPPHHGTLCRYYCHPADFCFKLPDSMSFEEGALLEPLSVAVHACRRAGITMGDTVLVCGAGPIGLVNLLVAKACGASRVAITDLDGKRLEMAQKLGADITIQVQREQTAKEVASRVRELLNKAPNKVIECTGAESSINTGIYAAESGGVVVVVGLGKPEITMPVFDFLAREVDVRGIFRYVNCYPTALSLVASGAVNVKPLVTHKFKLEESLKAFETAERGEGIKVIIECHNDRSTRQLLTKPLVLRGVATQAEFDIE</sequence>
<dbReference type="InterPro" id="IPR002328">
    <property type="entry name" value="ADH_Zn_CS"/>
</dbReference>
<dbReference type="AlphaFoldDB" id="A0A6S7JL03"/>
<feature type="non-terminal residue" evidence="10">
    <location>
        <position position="1"/>
    </location>
</feature>
<evidence type="ECO:0000256" key="6">
    <source>
        <dbReference type="ARBA" id="ARBA00023027"/>
    </source>
</evidence>
<dbReference type="InterPro" id="IPR018609">
    <property type="entry name" value="Bud13"/>
</dbReference>
<evidence type="ECO:0000256" key="4">
    <source>
        <dbReference type="ARBA" id="ARBA00022833"/>
    </source>
</evidence>
<dbReference type="Pfam" id="PF09736">
    <property type="entry name" value="Bud13"/>
    <property type="match status" value="1"/>
</dbReference>
<dbReference type="GO" id="GO:0003939">
    <property type="term" value="F:L-iditol 2-dehydrogenase (NAD+) activity"/>
    <property type="evidence" value="ECO:0007669"/>
    <property type="project" value="TreeGrafter"/>
</dbReference>
<protein>
    <recommendedName>
        <fullName evidence="7">Sorbitol dehydrogenase</fullName>
    </recommendedName>
    <alternativeName>
        <fullName evidence="8">Polyol dehydrogenase</fullName>
    </alternativeName>
</protein>
<keyword evidence="4 9" id="KW-0862">Zinc</keyword>
<dbReference type="PANTHER" id="PTHR43161:SF9">
    <property type="entry name" value="SORBITOL DEHYDROGENASE"/>
    <property type="match status" value="1"/>
</dbReference>
<evidence type="ECO:0000256" key="8">
    <source>
        <dbReference type="ARBA" id="ARBA00032485"/>
    </source>
</evidence>
<keyword evidence="11" id="KW-1185">Reference proteome</keyword>
<keyword evidence="6" id="KW-0520">NAD</keyword>
<dbReference type="Pfam" id="PF08240">
    <property type="entry name" value="ADH_N"/>
    <property type="match status" value="1"/>
</dbReference>
<dbReference type="InterPro" id="IPR045306">
    <property type="entry name" value="SDH-like"/>
</dbReference>
<comment type="caution">
    <text evidence="10">The sequence shown here is derived from an EMBL/GenBank/DDBJ whole genome shotgun (WGS) entry which is preliminary data.</text>
</comment>
<dbReference type="Gene3D" id="3.90.180.10">
    <property type="entry name" value="Medium-chain alcohol dehydrogenases, catalytic domain"/>
    <property type="match status" value="1"/>
</dbReference>
<accession>A0A6S7JL03</accession>
<dbReference type="EMBL" id="CACRXK020017159">
    <property type="protein sequence ID" value="CAB4030814.1"/>
    <property type="molecule type" value="Genomic_DNA"/>
</dbReference>
<dbReference type="GO" id="GO:0008270">
    <property type="term" value="F:zinc ion binding"/>
    <property type="evidence" value="ECO:0007669"/>
    <property type="project" value="InterPro"/>
</dbReference>
<evidence type="ECO:0000256" key="2">
    <source>
        <dbReference type="ARBA" id="ARBA00008072"/>
    </source>
</evidence>
<name>A0A6S7JL03_PARCT</name>
<dbReference type="OrthoDB" id="1879366at2759"/>
<comment type="cofactor">
    <cofactor evidence="1 9">
        <name>Zn(2+)</name>
        <dbReference type="ChEBI" id="CHEBI:29105"/>
    </cofactor>
</comment>
<dbReference type="FunFam" id="3.40.50.720:FF:000068">
    <property type="entry name" value="Sorbitol dehydrogenase"/>
    <property type="match status" value="1"/>
</dbReference>
<evidence type="ECO:0000256" key="5">
    <source>
        <dbReference type="ARBA" id="ARBA00023002"/>
    </source>
</evidence>
<evidence type="ECO:0000313" key="10">
    <source>
        <dbReference type="EMBL" id="CAB4030814.1"/>
    </source>
</evidence>
<dbReference type="InterPro" id="IPR020843">
    <property type="entry name" value="ER"/>
</dbReference>
<evidence type="ECO:0000256" key="9">
    <source>
        <dbReference type="RuleBase" id="RU361277"/>
    </source>
</evidence>
<keyword evidence="5" id="KW-0560">Oxidoreductase</keyword>
<organism evidence="10 11">
    <name type="scientific">Paramuricea clavata</name>
    <name type="common">Red gorgonian</name>
    <name type="synonym">Violescent sea-whip</name>
    <dbReference type="NCBI Taxonomy" id="317549"/>
    <lineage>
        <taxon>Eukaryota</taxon>
        <taxon>Metazoa</taxon>
        <taxon>Cnidaria</taxon>
        <taxon>Anthozoa</taxon>
        <taxon>Octocorallia</taxon>
        <taxon>Malacalcyonacea</taxon>
        <taxon>Plexauridae</taxon>
        <taxon>Paramuricea</taxon>
    </lineage>
</organism>
<dbReference type="PROSITE" id="PS00059">
    <property type="entry name" value="ADH_ZINC"/>
    <property type="match status" value="1"/>
</dbReference>
<evidence type="ECO:0000313" key="11">
    <source>
        <dbReference type="Proteomes" id="UP001152795"/>
    </source>
</evidence>
<dbReference type="InterPro" id="IPR036291">
    <property type="entry name" value="NAD(P)-bd_dom_sf"/>
</dbReference>
<dbReference type="PANTHER" id="PTHR43161">
    <property type="entry name" value="SORBITOL DEHYDROGENASE"/>
    <property type="match status" value="1"/>
</dbReference>
<evidence type="ECO:0000256" key="1">
    <source>
        <dbReference type="ARBA" id="ARBA00001947"/>
    </source>
</evidence>
<dbReference type="GO" id="GO:0006062">
    <property type="term" value="P:sorbitol catabolic process"/>
    <property type="evidence" value="ECO:0007669"/>
    <property type="project" value="TreeGrafter"/>
</dbReference>
<dbReference type="InterPro" id="IPR011032">
    <property type="entry name" value="GroES-like_sf"/>
</dbReference>
<evidence type="ECO:0000256" key="7">
    <source>
        <dbReference type="ARBA" id="ARBA00026132"/>
    </source>
</evidence>
<reference evidence="10" key="1">
    <citation type="submission" date="2020-04" db="EMBL/GenBank/DDBJ databases">
        <authorList>
            <person name="Alioto T."/>
            <person name="Alioto T."/>
            <person name="Gomez Garrido J."/>
        </authorList>
    </citation>
    <scope>NUCLEOTIDE SEQUENCE</scope>
    <source>
        <strain evidence="10">A484AB</strain>
    </source>
</reference>
<keyword evidence="3 9" id="KW-0479">Metal-binding</keyword>
<gene>
    <name evidence="10" type="ORF">PACLA_8A047263</name>
</gene>
<dbReference type="CDD" id="cd05285">
    <property type="entry name" value="sorbitol_DH"/>
    <property type="match status" value="1"/>
</dbReference>
<dbReference type="SMART" id="SM00829">
    <property type="entry name" value="PKS_ER"/>
    <property type="match status" value="1"/>
</dbReference>
<dbReference type="SUPFAM" id="SSF51735">
    <property type="entry name" value="NAD(P)-binding Rossmann-fold domains"/>
    <property type="match status" value="1"/>
</dbReference>
<proteinExistence type="inferred from homology"/>
<dbReference type="InterPro" id="IPR013149">
    <property type="entry name" value="ADH-like_C"/>
</dbReference>
<dbReference type="Pfam" id="PF00107">
    <property type="entry name" value="ADH_zinc_N"/>
    <property type="match status" value="1"/>
</dbReference>
<dbReference type="SUPFAM" id="SSF50129">
    <property type="entry name" value="GroES-like"/>
    <property type="match status" value="1"/>
</dbReference>